<dbReference type="EMBL" id="WTXG01000003">
    <property type="protein sequence ID" value="KAI0306530.1"/>
    <property type="molecule type" value="Genomic_DNA"/>
</dbReference>
<feature type="transmembrane region" description="Helical" evidence="1">
    <location>
        <begin position="12"/>
        <end position="34"/>
    </location>
</feature>
<accession>A0AAD4MAE6</accession>
<reference evidence="2" key="1">
    <citation type="journal article" date="2022" name="New Phytol.">
        <title>Evolutionary transition to the ectomycorrhizal habit in the genomes of a hyperdiverse lineage of mushroom-forming fungi.</title>
        <authorList>
            <person name="Looney B."/>
            <person name="Miyauchi S."/>
            <person name="Morin E."/>
            <person name="Drula E."/>
            <person name="Courty P.E."/>
            <person name="Kohler A."/>
            <person name="Kuo A."/>
            <person name="LaButti K."/>
            <person name="Pangilinan J."/>
            <person name="Lipzen A."/>
            <person name="Riley R."/>
            <person name="Andreopoulos W."/>
            <person name="He G."/>
            <person name="Johnson J."/>
            <person name="Nolan M."/>
            <person name="Tritt A."/>
            <person name="Barry K.W."/>
            <person name="Grigoriev I.V."/>
            <person name="Nagy L.G."/>
            <person name="Hibbett D."/>
            <person name="Henrissat B."/>
            <person name="Matheny P.B."/>
            <person name="Labbe J."/>
            <person name="Martin F.M."/>
        </authorList>
    </citation>
    <scope>NUCLEOTIDE SEQUENCE</scope>
    <source>
        <strain evidence="2">BPL690</strain>
    </source>
</reference>
<dbReference type="AlphaFoldDB" id="A0AAD4MAE6"/>
<keyword evidence="1" id="KW-0472">Membrane</keyword>
<keyword evidence="3" id="KW-1185">Reference proteome</keyword>
<organism evidence="2 3">
    <name type="scientific">Multifurca ochricompacta</name>
    <dbReference type="NCBI Taxonomy" id="376703"/>
    <lineage>
        <taxon>Eukaryota</taxon>
        <taxon>Fungi</taxon>
        <taxon>Dikarya</taxon>
        <taxon>Basidiomycota</taxon>
        <taxon>Agaricomycotina</taxon>
        <taxon>Agaricomycetes</taxon>
        <taxon>Russulales</taxon>
        <taxon>Russulaceae</taxon>
        <taxon>Multifurca</taxon>
    </lineage>
</organism>
<protein>
    <submittedName>
        <fullName evidence="2">Uncharacterized protein</fullName>
    </submittedName>
</protein>
<comment type="caution">
    <text evidence="2">The sequence shown here is derived from an EMBL/GenBank/DDBJ whole genome shotgun (WGS) entry which is preliminary data.</text>
</comment>
<proteinExistence type="predicted"/>
<name>A0AAD4MAE6_9AGAM</name>
<feature type="transmembrane region" description="Helical" evidence="1">
    <location>
        <begin position="117"/>
        <end position="142"/>
    </location>
</feature>
<sequence length="269" mass="30862">MNAWTFFRRARIILLSFLVMSCLAWTTLLTVFLVHEWSYFSHFQRVVIISLLSLYGFTAILLYLMVVVHFRLWWDMARMFTLLIIHAGGSVAFTLYNPSFPCRGFSTETVCRELVHVIFIGCWAFCGIILCFVVALGIMAFLPRPVESLSGKGETELPPSPARSKREVSLTNSALHPFILLTPGRDYSITTNPQRSSFLRLMHLSWQTEIPKRLVLSDHLLCGRAFRPKIILQGSLPAFFPDLVEPTRLILILFVIPHPHPHPSIHRRQ</sequence>
<feature type="transmembrane region" description="Helical" evidence="1">
    <location>
        <begin position="46"/>
        <end position="68"/>
    </location>
</feature>
<keyword evidence="1" id="KW-1133">Transmembrane helix</keyword>
<dbReference type="Proteomes" id="UP001203297">
    <property type="component" value="Unassembled WGS sequence"/>
</dbReference>
<evidence type="ECO:0000256" key="1">
    <source>
        <dbReference type="SAM" id="Phobius"/>
    </source>
</evidence>
<evidence type="ECO:0000313" key="2">
    <source>
        <dbReference type="EMBL" id="KAI0306530.1"/>
    </source>
</evidence>
<feature type="transmembrane region" description="Helical" evidence="1">
    <location>
        <begin position="80"/>
        <end position="97"/>
    </location>
</feature>
<keyword evidence="1" id="KW-0812">Transmembrane</keyword>
<gene>
    <name evidence="2" type="ORF">B0F90DRAFT_767016</name>
</gene>
<evidence type="ECO:0000313" key="3">
    <source>
        <dbReference type="Proteomes" id="UP001203297"/>
    </source>
</evidence>